<reference evidence="1 2" key="1">
    <citation type="journal article" date="2012" name="J. Bacteriol.">
        <title>Genome sequence of benzo(a)pyrene-degrading bacterium Novosphingobium pentaromativorans US6-1.</title>
        <authorList>
            <person name="Luo Y.R."/>
            <person name="Kang S.G."/>
            <person name="Kim S.J."/>
            <person name="Kim M.R."/>
            <person name="Li N."/>
            <person name="Lee J.H."/>
            <person name="Kwon K.K."/>
        </authorList>
    </citation>
    <scope>NUCLEOTIDE SEQUENCE [LARGE SCALE GENOMIC DNA]</scope>
    <source>
        <strain evidence="1 2">US6-1</strain>
    </source>
</reference>
<comment type="caution">
    <text evidence="1">The sequence shown here is derived from an EMBL/GenBank/DDBJ whole genome shotgun (WGS) entry which is preliminary data.</text>
</comment>
<dbReference type="RefSeq" id="WP_007011612.1">
    <property type="nucleotide sequence ID" value="NZ_CP009291.1"/>
</dbReference>
<evidence type="ECO:0000313" key="1">
    <source>
        <dbReference type="EMBL" id="EHJ62099.1"/>
    </source>
</evidence>
<evidence type="ECO:0000313" key="2">
    <source>
        <dbReference type="Proteomes" id="UP000004030"/>
    </source>
</evidence>
<proteinExistence type="predicted"/>
<protein>
    <submittedName>
        <fullName evidence="1">Uncharacterized protein</fullName>
    </submittedName>
</protein>
<sequence>MVINQKLSFFQSGFQAIACRSATIAARAIPTPFAKDLSRSGARKQQVRPTNSVRPFLMPVDFFEMPRFKRP</sequence>
<dbReference type="EMBL" id="AGFM01000009">
    <property type="protein sequence ID" value="EHJ62099.1"/>
    <property type="molecule type" value="Genomic_DNA"/>
</dbReference>
<keyword evidence="2" id="KW-1185">Reference proteome</keyword>
<organism evidence="1 2">
    <name type="scientific">Novosphingobium pentaromativorans US6-1</name>
    <dbReference type="NCBI Taxonomy" id="1088721"/>
    <lineage>
        <taxon>Bacteria</taxon>
        <taxon>Pseudomonadati</taxon>
        <taxon>Pseudomonadota</taxon>
        <taxon>Alphaproteobacteria</taxon>
        <taxon>Sphingomonadales</taxon>
        <taxon>Sphingomonadaceae</taxon>
        <taxon>Novosphingobium</taxon>
    </lineage>
</organism>
<accession>G6E8M5</accession>
<dbReference type="AlphaFoldDB" id="G6E8M5"/>
<name>G6E8M5_9SPHN</name>
<dbReference type="Proteomes" id="UP000004030">
    <property type="component" value="Unassembled WGS sequence"/>
</dbReference>
<gene>
    <name evidence="1" type="ORF">NSU_0696</name>
</gene>